<dbReference type="EMBL" id="QRVL01000002">
    <property type="protein sequence ID" value="RGS41563.1"/>
    <property type="molecule type" value="Genomic_DNA"/>
</dbReference>
<evidence type="ECO:0000256" key="3">
    <source>
        <dbReference type="ARBA" id="ARBA00022729"/>
    </source>
</evidence>
<dbReference type="InterPro" id="IPR025997">
    <property type="entry name" value="SBP_2_dom"/>
</dbReference>
<feature type="domain" description="Periplasmic binding protein" evidence="5">
    <location>
        <begin position="44"/>
        <end position="294"/>
    </location>
</feature>
<evidence type="ECO:0000313" key="6">
    <source>
        <dbReference type="EMBL" id="RGS41563.1"/>
    </source>
</evidence>
<dbReference type="CDD" id="cd01536">
    <property type="entry name" value="PBP1_ABC_sugar_binding-like"/>
    <property type="match status" value="1"/>
</dbReference>
<dbReference type="GO" id="GO:0030313">
    <property type="term" value="C:cell envelope"/>
    <property type="evidence" value="ECO:0007669"/>
    <property type="project" value="UniProtKB-SubCell"/>
</dbReference>
<comment type="caution">
    <text evidence="6">The sequence shown here is derived from an EMBL/GenBank/DDBJ whole genome shotgun (WGS) entry which is preliminary data.</text>
</comment>
<gene>
    <name evidence="6" type="ORF">DWX93_05495</name>
</gene>
<protein>
    <submittedName>
        <fullName evidence="6">Sugar ABC transporter substrate-binding protein</fullName>
    </submittedName>
</protein>
<evidence type="ECO:0000256" key="2">
    <source>
        <dbReference type="ARBA" id="ARBA00007639"/>
    </source>
</evidence>
<keyword evidence="3 4" id="KW-0732">Signal</keyword>
<dbReference type="GO" id="GO:0030246">
    <property type="term" value="F:carbohydrate binding"/>
    <property type="evidence" value="ECO:0007669"/>
    <property type="project" value="UniProtKB-ARBA"/>
</dbReference>
<feature type="signal peptide" evidence="4">
    <location>
        <begin position="1"/>
        <end position="23"/>
    </location>
</feature>
<comment type="similarity">
    <text evidence="2">Belongs to the bacterial solute-binding protein 2 family.</text>
</comment>
<comment type="subcellular location">
    <subcellularLocation>
        <location evidence="1">Cell envelope</location>
    </subcellularLocation>
</comment>
<dbReference type="SUPFAM" id="SSF53822">
    <property type="entry name" value="Periplasmic binding protein-like I"/>
    <property type="match status" value="1"/>
</dbReference>
<dbReference type="Pfam" id="PF13407">
    <property type="entry name" value="Peripla_BP_4"/>
    <property type="match status" value="1"/>
</dbReference>
<evidence type="ECO:0000256" key="1">
    <source>
        <dbReference type="ARBA" id="ARBA00004196"/>
    </source>
</evidence>
<organism evidence="6 7">
    <name type="scientific">Roseburia hominis</name>
    <dbReference type="NCBI Taxonomy" id="301301"/>
    <lineage>
        <taxon>Bacteria</taxon>
        <taxon>Bacillati</taxon>
        <taxon>Bacillota</taxon>
        <taxon>Clostridia</taxon>
        <taxon>Lachnospirales</taxon>
        <taxon>Lachnospiraceae</taxon>
        <taxon>Roseburia</taxon>
    </lineage>
</organism>
<evidence type="ECO:0000313" key="7">
    <source>
        <dbReference type="Proteomes" id="UP000266172"/>
    </source>
</evidence>
<dbReference type="AlphaFoldDB" id="A0A395VCW4"/>
<evidence type="ECO:0000259" key="5">
    <source>
        <dbReference type="Pfam" id="PF13407"/>
    </source>
</evidence>
<dbReference type="Proteomes" id="UP000266172">
    <property type="component" value="Unassembled WGS sequence"/>
</dbReference>
<dbReference type="Gene3D" id="3.40.50.2300">
    <property type="match status" value="2"/>
</dbReference>
<evidence type="ECO:0000256" key="4">
    <source>
        <dbReference type="SAM" id="SignalP"/>
    </source>
</evidence>
<name>A0A395VCW4_9FIRM</name>
<dbReference type="InterPro" id="IPR028082">
    <property type="entry name" value="Peripla_BP_I"/>
</dbReference>
<accession>A0A395VCW4</accession>
<reference evidence="6 7" key="1">
    <citation type="submission" date="2018-08" db="EMBL/GenBank/DDBJ databases">
        <title>A genome reference for cultivated species of the human gut microbiota.</title>
        <authorList>
            <person name="Zou Y."/>
            <person name="Xue W."/>
            <person name="Luo G."/>
        </authorList>
    </citation>
    <scope>NUCLEOTIDE SEQUENCE [LARGE SCALE GENOMIC DNA]</scope>
    <source>
        <strain evidence="6 7">AF22-12AC</strain>
    </source>
</reference>
<dbReference type="PANTHER" id="PTHR46847:SF1">
    <property type="entry name" value="D-ALLOSE-BINDING PERIPLASMIC PROTEIN-RELATED"/>
    <property type="match status" value="1"/>
</dbReference>
<dbReference type="PANTHER" id="PTHR46847">
    <property type="entry name" value="D-ALLOSE-BINDING PERIPLASMIC PROTEIN-RELATED"/>
    <property type="match status" value="1"/>
</dbReference>
<proteinExistence type="inferred from homology"/>
<dbReference type="RefSeq" id="WP_118096919.1">
    <property type="nucleotide sequence ID" value="NZ_CAUFGO010000014.1"/>
</dbReference>
<sequence>MKRLMSAALVAALGVTCLGGCQAGSTGGDTAVNGKGVKIYVSLSQADAFRNTLIDAAKKTAEASGAEIVVYDAENSIENQVAQIKQAVAEDYDAIMCGPVDADTALELEALAGDIPIVFYNSCPDASVLEPDKYIYVGSDEGVAGQYQAEYILDQMSDKDEINVALLKGPKNHSATKGRSEEFKNTLKASGKKINVVFEDNADWEQGIAEDYFDLFLQTGKQFDAVVCNNDTMALGVIDSCKKNGISGVPVLGIDATADGCAAIQAGDMAFTVYQSGSGQGEAAVKAAIALGSGGTTQGMEGLSDDGLYVWVPFEKVDSSNVADYQ</sequence>
<feature type="chain" id="PRO_5043166465" evidence="4">
    <location>
        <begin position="24"/>
        <end position="326"/>
    </location>
</feature>